<name>A0ABR0BHA1_PURLI</name>
<sequence length="1229" mass="132722">MFLPLTNLFKAKGTWDAVLAGSAPRIRLPASDGAAERNLLDCSDQQSAPSRCADAFTVFTSAMSDALASGIGPQKRGRPRKYAEAQEKTDAEVKRNLHVGVQHMPSFVFAATTWGGWRAGKLTQDDSGNDLQRVEAPTTRDVDGSSSAHVLAERELLVIWLSRESWSLGLAPRDSRPRSRAGRLLTSARAGWLEVAREFHLLVPMQNPRRSRRGVAFLSMAGISGDAGADADVVNTTQSNATSTRSLGRDLLQAFVSTPARSRADSRFAALDIQRRISLTSQLSGVSFPKKCKAHEAVPALAVARLDAQLRTANCELRTANCRVARVTHSLALQSTSTDSTRDSPTRSLFVGATATAPTERLVANAPAAALITCLPRPRRGANAPHPRLLAVQAQRRTAILAAKTGATHLAYSTIARKNKEQLTPRAAARVSVTTNLGVSPRGHYATASHKRHSICRAFAGARLNHYKSFKLRLRAAAVTVPRPRSSDLAAFKATYSPTVCVTPRHPSMSGFTALHGASPKAADPPTTPSDVAYKRSASHERHQSSATQRSRASPEVVNQKDGWEDQRRPGYQHSGYAQVEGGHKRKRSGSAEARREHRVQERTPDTATAPTTANSRKSYGSLKREDRRDDDNERRNKELSWQGGKGSYERQSSSPAPTQGRAGGLIEGTLREATGQMGHSDYNQAKPDSEDRSMVATTPKSENATLANGPRLGASLVGCARRNVTSRNQNAIIVSESASSARAIPPSDAPGWQNVDSMSAAIPLESKDPSYVPPGAYGMPQHDHGAYGAQPVKREPLPHYRGQALRIDPPQGRPLVISDDDRPTASTLASASVTSPEKKLSAMPYTPGNAFPTPVSANTQLPSFGDRMAKEYQRVPPLRDLTRSEPEMPHPGNSLPQINILHPTRTSSPTPPHPPPPTSNAQVAAQLALSHAQYRQRRTQKEEMLSGRHYYPFDKELCLERERCAVACWRFNKLTTPPTHGVSPDERARLFLEILQPRDPVRVSPTEASPVTNVGRVGRHVAVETPFTCDYGYNITIGHHVVIGRNCTINDVCEVKIGDNCVIGPNVSIFTASLPTDLKKRQSGQGPQSGRGITIAQDCWIGGGAIILPGRTIGKGSTVGAGSIVTKLTASRRTSRPLPSWPAIQHAFYAASATCHSSPAVTGWARLSNFDTENSVVDATFQLPQHTVSPLNPALALRASGSRMAAFIGEPCPCPTIDREGVTNDNKL</sequence>
<keyword evidence="6" id="KW-1185">Reference proteome</keyword>
<dbReference type="SUPFAM" id="SSF51161">
    <property type="entry name" value="Trimeric LpxA-like enzymes"/>
    <property type="match status" value="1"/>
</dbReference>
<keyword evidence="2" id="KW-0808">Transferase</keyword>
<evidence type="ECO:0000256" key="2">
    <source>
        <dbReference type="ARBA" id="ARBA00022679"/>
    </source>
</evidence>
<dbReference type="InterPro" id="IPR011004">
    <property type="entry name" value="Trimer_LpxA-like_sf"/>
</dbReference>
<evidence type="ECO:0000256" key="3">
    <source>
        <dbReference type="SAM" id="MobiDB-lite"/>
    </source>
</evidence>
<dbReference type="InterPro" id="IPR024688">
    <property type="entry name" value="Mac_dom"/>
</dbReference>
<evidence type="ECO:0000313" key="6">
    <source>
        <dbReference type="Proteomes" id="UP001287286"/>
    </source>
</evidence>
<feature type="compositionally biased region" description="Pro residues" evidence="3">
    <location>
        <begin position="910"/>
        <end position="919"/>
    </location>
</feature>
<dbReference type="PANTHER" id="PTHR23416:SF76">
    <property type="entry name" value="ZN(II)2CYS6 TRANSCRIPTION FACTOR (EUROFUNG)"/>
    <property type="match status" value="1"/>
</dbReference>
<proteinExistence type="inferred from homology"/>
<dbReference type="Proteomes" id="UP001287286">
    <property type="component" value="Unassembled WGS sequence"/>
</dbReference>
<dbReference type="EMBL" id="JAWRVI010000107">
    <property type="protein sequence ID" value="KAK4077173.1"/>
    <property type="molecule type" value="Genomic_DNA"/>
</dbReference>
<dbReference type="InterPro" id="IPR001451">
    <property type="entry name" value="Hexapep"/>
</dbReference>
<accession>A0ABR0BHA1</accession>
<dbReference type="Pfam" id="PF14602">
    <property type="entry name" value="Hexapep_2"/>
    <property type="match status" value="1"/>
</dbReference>
<comment type="caution">
    <text evidence="5">The sequence shown here is derived from an EMBL/GenBank/DDBJ whole genome shotgun (WGS) entry which is preliminary data.</text>
</comment>
<comment type="similarity">
    <text evidence="1">Belongs to the transferase hexapeptide repeat family.</text>
</comment>
<dbReference type="Gene3D" id="2.160.10.10">
    <property type="entry name" value="Hexapeptide repeat proteins"/>
    <property type="match status" value="1"/>
</dbReference>
<dbReference type="Pfam" id="PF12464">
    <property type="entry name" value="Mac"/>
    <property type="match status" value="1"/>
</dbReference>
<evidence type="ECO:0000256" key="1">
    <source>
        <dbReference type="ARBA" id="ARBA00007274"/>
    </source>
</evidence>
<dbReference type="InterPro" id="IPR051159">
    <property type="entry name" value="Hexapeptide_acetyltransf"/>
</dbReference>
<dbReference type="PANTHER" id="PTHR23416">
    <property type="entry name" value="SIALIC ACID SYNTHASE-RELATED"/>
    <property type="match status" value="1"/>
</dbReference>
<reference evidence="5 6" key="1">
    <citation type="journal article" date="2024" name="Microbiol. Resour. Announc.">
        <title>Genome annotations for the ascomycete fungi Trichoderma harzianum, Trichoderma aggressivum, and Purpureocillium lilacinum.</title>
        <authorList>
            <person name="Beijen E.P.W."/>
            <person name="Ohm R.A."/>
        </authorList>
    </citation>
    <scope>NUCLEOTIDE SEQUENCE [LARGE SCALE GENOMIC DNA]</scope>
    <source>
        <strain evidence="5 6">CBS 150709</strain>
    </source>
</reference>
<dbReference type="CDD" id="cd03357">
    <property type="entry name" value="LbH_MAT_GAT"/>
    <property type="match status" value="1"/>
</dbReference>
<organism evidence="5 6">
    <name type="scientific">Purpureocillium lilacinum</name>
    <name type="common">Paecilomyces lilacinus</name>
    <dbReference type="NCBI Taxonomy" id="33203"/>
    <lineage>
        <taxon>Eukaryota</taxon>
        <taxon>Fungi</taxon>
        <taxon>Dikarya</taxon>
        <taxon>Ascomycota</taxon>
        <taxon>Pezizomycotina</taxon>
        <taxon>Sordariomycetes</taxon>
        <taxon>Hypocreomycetidae</taxon>
        <taxon>Hypocreales</taxon>
        <taxon>Ophiocordycipitaceae</taxon>
        <taxon>Purpureocillium</taxon>
    </lineage>
</organism>
<feature type="compositionally biased region" description="Basic and acidic residues" evidence="3">
    <location>
        <begin position="593"/>
        <end position="605"/>
    </location>
</feature>
<evidence type="ECO:0000259" key="4">
    <source>
        <dbReference type="SMART" id="SM01266"/>
    </source>
</evidence>
<dbReference type="Pfam" id="PF00132">
    <property type="entry name" value="Hexapep"/>
    <property type="match status" value="1"/>
</dbReference>
<protein>
    <recommendedName>
        <fullName evidence="4">Maltose/galactoside acetyltransferase domain-containing protein</fullName>
    </recommendedName>
</protein>
<evidence type="ECO:0000313" key="5">
    <source>
        <dbReference type="EMBL" id="KAK4077173.1"/>
    </source>
</evidence>
<gene>
    <name evidence="5" type="ORF">Purlil1_12476</name>
</gene>
<feature type="region of interest" description="Disordered" evidence="3">
    <location>
        <begin position="512"/>
        <end position="710"/>
    </location>
</feature>
<feature type="region of interest" description="Disordered" evidence="3">
    <location>
        <begin position="882"/>
        <end position="922"/>
    </location>
</feature>
<feature type="compositionally biased region" description="Basic and acidic residues" evidence="3">
    <location>
        <begin position="623"/>
        <end position="639"/>
    </location>
</feature>
<feature type="domain" description="Maltose/galactoside acetyltransferase" evidence="4">
    <location>
        <begin position="942"/>
        <end position="1001"/>
    </location>
</feature>
<dbReference type="SMART" id="SM01266">
    <property type="entry name" value="Mac"/>
    <property type="match status" value="1"/>
</dbReference>
<feature type="compositionally biased region" description="Polar residues" evidence="3">
    <location>
        <begin position="696"/>
        <end position="707"/>
    </location>
</feature>